<dbReference type="InterPro" id="IPR003594">
    <property type="entry name" value="HATPase_dom"/>
</dbReference>
<feature type="transmembrane region" description="Helical" evidence="9">
    <location>
        <begin position="112"/>
        <end position="129"/>
    </location>
</feature>
<keyword evidence="8" id="KW-0902">Two-component regulatory system</keyword>
<dbReference type="OrthoDB" id="9121833at2"/>
<dbReference type="GO" id="GO:0005524">
    <property type="term" value="F:ATP binding"/>
    <property type="evidence" value="ECO:0007669"/>
    <property type="project" value="UniProtKB-KW"/>
</dbReference>
<evidence type="ECO:0000256" key="6">
    <source>
        <dbReference type="ARBA" id="ARBA00022777"/>
    </source>
</evidence>
<evidence type="ECO:0000256" key="7">
    <source>
        <dbReference type="ARBA" id="ARBA00022840"/>
    </source>
</evidence>
<evidence type="ECO:0000256" key="3">
    <source>
        <dbReference type="ARBA" id="ARBA00022553"/>
    </source>
</evidence>
<evidence type="ECO:0000256" key="1">
    <source>
        <dbReference type="ARBA" id="ARBA00000085"/>
    </source>
</evidence>
<keyword evidence="4" id="KW-0808">Transferase</keyword>
<evidence type="ECO:0000256" key="4">
    <source>
        <dbReference type="ARBA" id="ARBA00022679"/>
    </source>
</evidence>
<proteinExistence type="predicted"/>
<dbReference type="GO" id="GO:0000155">
    <property type="term" value="F:phosphorelay sensor kinase activity"/>
    <property type="evidence" value="ECO:0007669"/>
    <property type="project" value="TreeGrafter"/>
</dbReference>
<evidence type="ECO:0000256" key="8">
    <source>
        <dbReference type="ARBA" id="ARBA00023012"/>
    </source>
</evidence>
<dbReference type="Proteomes" id="UP000250369">
    <property type="component" value="Unassembled WGS sequence"/>
</dbReference>
<dbReference type="SMART" id="SM00387">
    <property type="entry name" value="HATPase_c"/>
    <property type="match status" value="1"/>
</dbReference>
<dbReference type="Pfam" id="PF02518">
    <property type="entry name" value="HATPase_c"/>
    <property type="match status" value="1"/>
</dbReference>
<gene>
    <name evidence="11" type="ORF">DQG23_37330</name>
</gene>
<comment type="catalytic activity">
    <reaction evidence="1">
        <text>ATP + protein L-histidine = ADP + protein N-phospho-L-histidine.</text>
        <dbReference type="EC" id="2.7.13.3"/>
    </reaction>
</comment>
<name>A0A329LWE7_9BACL</name>
<dbReference type="SUPFAM" id="SSF55874">
    <property type="entry name" value="ATPase domain of HSP90 chaperone/DNA topoisomerase II/histidine kinase"/>
    <property type="match status" value="1"/>
</dbReference>
<keyword evidence="9" id="KW-1133">Transmembrane helix</keyword>
<dbReference type="RefSeq" id="WP_113036131.1">
    <property type="nucleotide sequence ID" value="NZ_QMFB01000041.1"/>
</dbReference>
<keyword evidence="7" id="KW-0067">ATP-binding</keyword>
<dbReference type="InterPro" id="IPR004358">
    <property type="entry name" value="Sig_transdc_His_kin-like_C"/>
</dbReference>
<comment type="caution">
    <text evidence="11">The sequence shown here is derived from an EMBL/GenBank/DDBJ whole genome shotgun (WGS) entry which is preliminary data.</text>
</comment>
<organism evidence="11 12">
    <name type="scientific">Paenibacillus contaminans</name>
    <dbReference type="NCBI Taxonomy" id="450362"/>
    <lineage>
        <taxon>Bacteria</taxon>
        <taxon>Bacillati</taxon>
        <taxon>Bacillota</taxon>
        <taxon>Bacilli</taxon>
        <taxon>Bacillales</taxon>
        <taxon>Paenibacillaceae</taxon>
        <taxon>Paenibacillus</taxon>
    </lineage>
</organism>
<keyword evidence="12" id="KW-1185">Reference proteome</keyword>
<feature type="domain" description="Histidine kinase" evidence="10">
    <location>
        <begin position="282"/>
        <end position="493"/>
    </location>
</feature>
<dbReference type="InterPro" id="IPR005467">
    <property type="entry name" value="His_kinase_dom"/>
</dbReference>
<keyword evidence="5" id="KW-0547">Nucleotide-binding</keyword>
<reference evidence="11 12" key="1">
    <citation type="journal article" date="2009" name="Int. J. Syst. Evol. Microbiol.">
        <title>Paenibacillus contaminans sp. nov., isolated from a contaminated laboratory plate.</title>
        <authorList>
            <person name="Chou J.H."/>
            <person name="Lee J.H."/>
            <person name="Lin M.C."/>
            <person name="Chang P.S."/>
            <person name="Arun A.B."/>
            <person name="Young C.C."/>
            <person name="Chen W.M."/>
        </authorList>
    </citation>
    <scope>NUCLEOTIDE SEQUENCE [LARGE SCALE GENOMIC DNA]</scope>
    <source>
        <strain evidence="11 12">CKOBP-6</strain>
    </source>
</reference>
<dbReference type="Gene3D" id="3.30.565.10">
    <property type="entry name" value="Histidine kinase-like ATPase, C-terminal domain"/>
    <property type="match status" value="1"/>
</dbReference>
<keyword evidence="9" id="KW-0472">Membrane</keyword>
<evidence type="ECO:0000259" key="10">
    <source>
        <dbReference type="PROSITE" id="PS50109"/>
    </source>
</evidence>
<keyword evidence="9" id="KW-0812">Transmembrane</keyword>
<feature type="transmembrane region" description="Helical" evidence="9">
    <location>
        <begin position="184"/>
        <end position="203"/>
    </location>
</feature>
<dbReference type="PROSITE" id="PS50109">
    <property type="entry name" value="HIS_KIN"/>
    <property type="match status" value="1"/>
</dbReference>
<evidence type="ECO:0000256" key="2">
    <source>
        <dbReference type="ARBA" id="ARBA00012438"/>
    </source>
</evidence>
<dbReference type="AlphaFoldDB" id="A0A329LWE7"/>
<keyword evidence="3" id="KW-0597">Phosphoprotein</keyword>
<protein>
    <recommendedName>
        <fullName evidence="2">histidine kinase</fullName>
        <ecNumber evidence="2">2.7.13.3</ecNumber>
    </recommendedName>
</protein>
<dbReference type="PANTHER" id="PTHR43547">
    <property type="entry name" value="TWO-COMPONENT HISTIDINE KINASE"/>
    <property type="match status" value="1"/>
</dbReference>
<evidence type="ECO:0000313" key="12">
    <source>
        <dbReference type="Proteomes" id="UP000250369"/>
    </source>
</evidence>
<feature type="transmembrane region" description="Helical" evidence="9">
    <location>
        <begin position="83"/>
        <end position="105"/>
    </location>
</feature>
<evidence type="ECO:0000256" key="5">
    <source>
        <dbReference type="ARBA" id="ARBA00022741"/>
    </source>
</evidence>
<feature type="transmembrane region" description="Helical" evidence="9">
    <location>
        <begin position="149"/>
        <end position="172"/>
    </location>
</feature>
<evidence type="ECO:0000313" key="11">
    <source>
        <dbReference type="EMBL" id="RAV10813.1"/>
    </source>
</evidence>
<keyword evidence="6" id="KW-0418">Kinase</keyword>
<dbReference type="PRINTS" id="PR00344">
    <property type="entry name" value="BCTRLSENSOR"/>
</dbReference>
<evidence type="ECO:0000256" key="9">
    <source>
        <dbReference type="SAM" id="Phobius"/>
    </source>
</evidence>
<dbReference type="PANTHER" id="PTHR43547:SF2">
    <property type="entry name" value="HYBRID SIGNAL TRANSDUCTION HISTIDINE KINASE C"/>
    <property type="match status" value="1"/>
</dbReference>
<dbReference type="InterPro" id="IPR036890">
    <property type="entry name" value="HATPase_C_sf"/>
</dbReference>
<accession>A0A329LWE7</accession>
<feature type="transmembrane region" description="Helical" evidence="9">
    <location>
        <begin position="30"/>
        <end position="47"/>
    </location>
</feature>
<feature type="transmembrane region" description="Helical" evidence="9">
    <location>
        <begin position="234"/>
        <end position="255"/>
    </location>
</feature>
<dbReference type="EMBL" id="QMFB01000041">
    <property type="protein sequence ID" value="RAV10813.1"/>
    <property type="molecule type" value="Genomic_DNA"/>
</dbReference>
<sequence>MTILLFLLMAAAITLFIVKANKPSAYWMALVLLGWFLSMSGLILFIAKYGGFYYRVNIVLFFNDYIRNLLLHSPFSLETISRMITVGRSMFIYSLLGLSVSLFYYRPFRQTWKLHALNAILPLCNILFYDPHLYKQALGVLSRESTYVIGWLTRGWLIGSALVAIALMIWRYKRSTVPWSKKQIQHILYGVFALVLFYFYLGFMGPLQVTDVRTYYVLYSDFSNFNPPLTLFEWYLSIIVTGIFSAISIISIWRYTEIEKQLGRTDLQLERKLKTANMGARVFTHGIKNQLLMVQLLIDQSIKAKAPDHPEAANQKLHKASEIVSHTMKRLDQLYNSFKTTHLQLKPIPVEELLNKLQERIQAVPDHVQLTIEPPKEPILILADEAHLVEALYNIISNAMEAIPEERVGRVGVSAYVEEEWVILTIADNGVGIAKDQLETIFDPFFTSKNTTKNWGVGLSYANYIVGGHYGRIHVESTPGEGSMFQVIAPVYFIQSPGAEKEGNR</sequence>
<dbReference type="EC" id="2.7.13.3" evidence="2"/>